<dbReference type="GO" id="GO:0009086">
    <property type="term" value="P:methionine biosynthetic process"/>
    <property type="evidence" value="ECO:0007669"/>
    <property type="project" value="TreeGrafter"/>
</dbReference>
<dbReference type="GO" id="GO:0005739">
    <property type="term" value="C:mitochondrion"/>
    <property type="evidence" value="ECO:0007669"/>
    <property type="project" value="TreeGrafter"/>
</dbReference>
<dbReference type="Gene3D" id="3.40.50.1820">
    <property type="entry name" value="alpha/beta hydrolase"/>
    <property type="match status" value="1"/>
</dbReference>
<evidence type="ECO:0000313" key="3">
    <source>
        <dbReference type="EMBL" id="WBW75110.1"/>
    </source>
</evidence>
<name>A0AAF0AYK5_9SCHI</name>
<sequence>MMKSVFRSMSKRLGPNKLAFCRFQSSNPPMSFPCVDQAQERNRRYEESLQQFQTPGNEDPGACITSPSLASGPEPIYGKIVSGFKKFNYNNVFLCDHGGILPKFELAYETWGALNEDRSNAILLHTGLSASSHAHSHPDNPQPGWWEQFIGPGKDLDTNKFCVICCNILGSCYGSTGPSSVDPGDGKNYATRFPIITVNDMVRTQILLLDHLKIDKLHASIGSSLGGMQSLAFGALAPHRTARIASISGGARSHPYSIALRFTQRQILMNDPQWNRGFYYDDIPPHTGMKLSREVATISYRSGPEWEQRFSTRRANPAVPPAMCPDFLIETYLDHAGEKFCLQYDPNSLLYISKAMDMHDMTASNQKILAENRKKNQHKLEKYLAENPDVSQEDVIKANSNSVVLPDTPIEEISNEDRVPEPDVDSDLTAGLVPLRNIPTMIMGVESDNLMPVACQRETARCLEKAGNDKVVYHELNADESFYGHDTFLIYRKNFNLVGSKLKNFLEQS</sequence>
<dbReference type="KEGG" id="som:SOMG_05044"/>
<dbReference type="Pfam" id="PF00561">
    <property type="entry name" value="Abhydrolase_1"/>
    <property type="match status" value="1"/>
</dbReference>
<dbReference type="NCBIfam" id="TIGR01392">
    <property type="entry name" value="homoserO_Ac_trn"/>
    <property type="match status" value="1"/>
</dbReference>
<reference evidence="3 4" key="1">
    <citation type="journal article" date="2023" name="G3 (Bethesda)">
        <title>A high-quality reference genome for the fission yeast Schizosaccharomyces osmophilus.</title>
        <authorList>
            <person name="Jia G.S."/>
            <person name="Zhang W.C."/>
            <person name="Liang Y."/>
            <person name="Liu X.H."/>
            <person name="Rhind N."/>
            <person name="Pidoux A."/>
            <person name="Brysch-Herzberg M."/>
            <person name="Du L.L."/>
        </authorList>
    </citation>
    <scope>NUCLEOTIDE SEQUENCE [LARGE SCALE GENOMIC DNA]</scope>
    <source>
        <strain evidence="3 4">CBS 15793</strain>
    </source>
</reference>
<dbReference type="EMBL" id="CP115613">
    <property type="protein sequence ID" value="WBW75110.1"/>
    <property type="molecule type" value="Genomic_DNA"/>
</dbReference>
<organism evidence="3 4">
    <name type="scientific">Schizosaccharomyces osmophilus</name>
    <dbReference type="NCBI Taxonomy" id="2545709"/>
    <lineage>
        <taxon>Eukaryota</taxon>
        <taxon>Fungi</taxon>
        <taxon>Dikarya</taxon>
        <taxon>Ascomycota</taxon>
        <taxon>Taphrinomycotina</taxon>
        <taxon>Schizosaccharomycetes</taxon>
        <taxon>Schizosaccharomycetales</taxon>
        <taxon>Schizosaccharomycetaceae</taxon>
        <taxon>Schizosaccharomyces</taxon>
    </lineage>
</organism>
<gene>
    <name evidence="3" type="primary">cys2</name>
    <name evidence="3" type="ORF">SOMG_05044</name>
</gene>
<dbReference type="SUPFAM" id="SSF53474">
    <property type="entry name" value="alpha/beta-Hydrolases"/>
    <property type="match status" value="1"/>
</dbReference>
<dbReference type="InterPro" id="IPR008220">
    <property type="entry name" value="HAT_MetX-like"/>
</dbReference>
<dbReference type="GO" id="GO:0006535">
    <property type="term" value="P:cysteine biosynthetic process from serine"/>
    <property type="evidence" value="ECO:0007669"/>
    <property type="project" value="TreeGrafter"/>
</dbReference>
<proteinExistence type="inferred from homology"/>
<dbReference type="GO" id="GO:0004414">
    <property type="term" value="F:homoserine O-acetyltransferase activity"/>
    <property type="evidence" value="ECO:0007669"/>
    <property type="project" value="TreeGrafter"/>
</dbReference>
<dbReference type="GO" id="GO:0009092">
    <property type="term" value="P:homoserine metabolic process"/>
    <property type="evidence" value="ECO:0007669"/>
    <property type="project" value="TreeGrafter"/>
</dbReference>
<dbReference type="NCBIfam" id="NF001209">
    <property type="entry name" value="PRK00175.1"/>
    <property type="match status" value="1"/>
</dbReference>
<dbReference type="InterPro" id="IPR029058">
    <property type="entry name" value="AB_hydrolase_fold"/>
</dbReference>
<dbReference type="GO" id="GO:0009001">
    <property type="term" value="F:serine O-acetyltransferase activity"/>
    <property type="evidence" value="ECO:0007669"/>
    <property type="project" value="TreeGrafter"/>
</dbReference>
<dbReference type="InterPro" id="IPR000073">
    <property type="entry name" value="AB_hydrolase_1"/>
</dbReference>
<feature type="domain" description="AB hydrolase-1" evidence="2">
    <location>
        <begin position="121"/>
        <end position="381"/>
    </location>
</feature>
<comment type="similarity">
    <text evidence="1">Belongs to the AB hydrolase superfamily. MetX family.</text>
</comment>
<evidence type="ECO:0000256" key="1">
    <source>
        <dbReference type="ARBA" id="ARBA00006886"/>
    </source>
</evidence>
<dbReference type="GeneID" id="80878508"/>
<dbReference type="PANTHER" id="PTHR32268:SF16">
    <property type="entry name" value="SERINE O-SUCCINYLTRANSFERASE"/>
    <property type="match status" value="1"/>
</dbReference>
<protein>
    <submittedName>
        <fullName evidence="3">Homoserine O-acetyltransferase</fullName>
    </submittedName>
</protein>
<dbReference type="PANTHER" id="PTHR32268">
    <property type="entry name" value="HOMOSERINE O-ACETYLTRANSFERASE"/>
    <property type="match status" value="1"/>
</dbReference>
<keyword evidence="4" id="KW-1185">Reference proteome</keyword>
<dbReference type="PIRSF" id="PIRSF000443">
    <property type="entry name" value="Homoser_Ac_trans"/>
    <property type="match status" value="1"/>
</dbReference>
<accession>A0AAF0AYK5</accession>
<evidence type="ECO:0000259" key="2">
    <source>
        <dbReference type="Pfam" id="PF00561"/>
    </source>
</evidence>
<evidence type="ECO:0000313" key="4">
    <source>
        <dbReference type="Proteomes" id="UP001212411"/>
    </source>
</evidence>
<dbReference type="RefSeq" id="XP_056039353.1">
    <property type="nucleotide sequence ID" value="XM_056183819.1"/>
</dbReference>
<dbReference type="HAMAP" id="MF_00296">
    <property type="entry name" value="MetX_acyltransf"/>
    <property type="match status" value="1"/>
</dbReference>
<dbReference type="AlphaFoldDB" id="A0AAF0AYK5"/>
<dbReference type="Proteomes" id="UP001212411">
    <property type="component" value="Chromosome 3"/>
</dbReference>